<dbReference type="Pfam" id="PF00038">
    <property type="entry name" value="Filament"/>
    <property type="match status" value="1"/>
</dbReference>
<dbReference type="SUPFAM" id="SSF64593">
    <property type="entry name" value="Intermediate filament protein, coiled coil region"/>
    <property type="match status" value="2"/>
</dbReference>
<dbReference type="Gene3D" id="1.20.5.170">
    <property type="match status" value="1"/>
</dbReference>
<name>A0A8C3S1M4_CHESE</name>
<dbReference type="PROSITE" id="PS51842">
    <property type="entry name" value="IF_ROD_2"/>
    <property type="match status" value="1"/>
</dbReference>
<dbReference type="InterPro" id="IPR003054">
    <property type="entry name" value="Keratin_II"/>
</dbReference>
<dbReference type="InterPro" id="IPR039008">
    <property type="entry name" value="IF_rod_dom"/>
</dbReference>
<dbReference type="GO" id="GO:0031424">
    <property type="term" value="P:keratinization"/>
    <property type="evidence" value="ECO:0007669"/>
    <property type="project" value="TreeGrafter"/>
</dbReference>
<dbReference type="SMART" id="SM01391">
    <property type="entry name" value="Filament"/>
    <property type="match status" value="1"/>
</dbReference>
<evidence type="ECO:0000256" key="3">
    <source>
        <dbReference type="SAM" id="Coils"/>
    </source>
</evidence>
<dbReference type="Ensembl" id="ENSCSRT00000008551.1">
    <property type="protein sequence ID" value="ENSCSRP00000008273.1"/>
    <property type="gene ID" value="ENSCSRG00000006139.1"/>
</dbReference>
<accession>A0A8C3S1M4</accession>
<dbReference type="GO" id="GO:0045109">
    <property type="term" value="P:intermediate filament organization"/>
    <property type="evidence" value="ECO:0007669"/>
    <property type="project" value="TreeGrafter"/>
</dbReference>
<dbReference type="GO" id="GO:0045095">
    <property type="term" value="C:keratin filament"/>
    <property type="evidence" value="ECO:0007669"/>
    <property type="project" value="InterPro"/>
</dbReference>
<evidence type="ECO:0000313" key="7">
    <source>
        <dbReference type="Proteomes" id="UP000694403"/>
    </source>
</evidence>
<proteinExistence type="predicted"/>
<feature type="domain" description="IF rod" evidence="5">
    <location>
        <begin position="92"/>
        <end position="407"/>
    </location>
</feature>
<dbReference type="Proteomes" id="UP000694403">
    <property type="component" value="Unplaced"/>
</dbReference>
<sequence>MASRSNEFSSCSSSSLSSWQAPWDQNRGSSVVTSSEYGGGGGPGGPASRSFSTSSLGGYTCPSCPSVFSNEKLWTPLRLDMDPKFQERRKQEKEEMRILNDQFASLIGKVQCLEQQNKILTIRWSFLKDQNNSRSESDITLLYDQYMSKMKQEMRAIGHEREQLESALTEVLKSMDNIRSRCRYEDEIRKRSGMEFTFVELKRDLDAGSLHRTELEVKLHGLQGLMELKKAVYEQELQELLAEIKDISVVMGIDNRCNLDLSRIVEDVRAQYEALAFRSWEEAEAHTRSKLNEGATHSATYREQLFTSRREIAELTIRIQKLRSCIVSLKSQCLRLEGDIKEAGENGQLALRDAEAKLAKLEEALQNGKADLAGLVKKYHELMNIKLALDVEILTYRKLVEGEESRWVGRTRAGERTRWRKPGTQRVSPALSRPDPMSFHVNGEADPEPHPCLCCRPNQTSGPETSCPRCGRVHIWT</sequence>
<dbReference type="PRINTS" id="PR01276">
    <property type="entry name" value="TYPE2KERATIN"/>
</dbReference>
<evidence type="ECO:0000259" key="5">
    <source>
        <dbReference type="PROSITE" id="PS51842"/>
    </source>
</evidence>
<evidence type="ECO:0000313" key="6">
    <source>
        <dbReference type="Ensembl" id="ENSCSRP00000008273.1"/>
    </source>
</evidence>
<keyword evidence="1" id="KW-0403">Intermediate filament</keyword>
<protein>
    <submittedName>
        <fullName evidence="6">Keratin 80</fullName>
    </submittedName>
</protein>
<dbReference type="Gene3D" id="1.20.5.1160">
    <property type="entry name" value="Vasodilator-stimulated phosphoprotein"/>
    <property type="match status" value="1"/>
</dbReference>
<evidence type="ECO:0000256" key="1">
    <source>
        <dbReference type="ARBA" id="ARBA00022754"/>
    </source>
</evidence>
<dbReference type="Gene3D" id="1.20.5.500">
    <property type="entry name" value="Single helix bin"/>
    <property type="match status" value="1"/>
</dbReference>
<keyword evidence="7" id="KW-1185">Reference proteome</keyword>
<feature type="coiled-coil region" evidence="3">
    <location>
        <begin position="344"/>
        <end position="378"/>
    </location>
</feature>
<reference evidence="6" key="1">
    <citation type="submission" date="2025-08" db="UniProtKB">
        <authorList>
            <consortium name="Ensembl"/>
        </authorList>
    </citation>
    <scope>IDENTIFICATION</scope>
</reference>
<dbReference type="GO" id="GO:0030280">
    <property type="term" value="F:structural constituent of skin epidermis"/>
    <property type="evidence" value="ECO:0007669"/>
    <property type="project" value="TreeGrafter"/>
</dbReference>
<feature type="compositionally biased region" description="Low complexity" evidence="4">
    <location>
        <begin position="1"/>
        <end position="18"/>
    </location>
</feature>
<organism evidence="6 7">
    <name type="scientific">Chelydra serpentina</name>
    <name type="common">Snapping turtle</name>
    <name type="synonym">Testudo serpentina</name>
    <dbReference type="NCBI Taxonomy" id="8475"/>
    <lineage>
        <taxon>Eukaryota</taxon>
        <taxon>Metazoa</taxon>
        <taxon>Chordata</taxon>
        <taxon>Craniata</taxon>
        <taxon>Vertebrata</taxon>
        <taxon>Euteleostomi</taxon>
        <taxon>Archelosauria</taxon>
        <taxon>Testudinata</taxon>
        <taxon>Testudines</taxon>
        <taxon>Cryptodira</taxon>
        <taxon>Durocryptodira</taxon>
        <taxon>Americhelydia</taxon>
        <taxon>Chelydroidea</taxon>
        <taxon>Chelydridae</taxon>
        <taxon>Chelydra</taxon>
    </lineage>
</organism>
<feature type="coiled-coil region" evidence="3">
    <location>
        <begin position="147"/>
        <end position="181"/>
    </location>
</feature>
<feature type="region of interest" description="Disordered" evidence="4">
    <location>
        <begin position="1"/>
        <end position="52"/>
    </location>
</feature>
<keyword evidence="2 3" id="KW-0175">Coiled coil</keyword>
<evidence type="ECO:0000256" key="2">
    <source>
        <dbReference type="ARBA" id="ARBA00023054"/>
    </source>
</evidence>
<dbReference type="PANTHER" id="PTHR45616:SF1">
    <property type="entry name" value="KERATIN, TYPE II CYTOSKELETAL 80"/>
    <property type="match status" value="1"/>
</dbReference>
<evidence type="ECO:0000256" key="4">
    <source>
        <dbReference type="SAM" id="MobiDB-lite"/>
    </source>
</evidence>
<reference evidence="6" key="2">
    <citation type="submission" date="2025-09" db="UniProtKB">
        <authorList>
            <consortium name="Ensembl"/>
        </authorList>
    </citation>
    <scope>IDENTIFICATION</scope>
</reference>
<dbReference type="AlphaFoldDB" id="A0A8C3S1M4"/>
<dbReference type="PANTHER" id="PTHR45616">
    <property type="entry name" value="GATA-TYPE DOMAIN-CONTAINING PROTEIN"/>
    <property type="match status" value="1"/>
</dbReference>
<dbReference type="GO" id="GO:0005615">
    <property type="term" value="C:extracellular space"/>
    <property type="evidence" value="ECO:0007669"/>
    <property type="project" value="TreeGrafter"/>
</dbReference>